<organism evidence="6 7">
    <name type="scientific">Butyricimonas virosa</name>
    <dbReference type="NCBI Taxonomy" id="544645"/>
    <lineage>
        <taxon>Bacteria</taxon>
        <taxon>Pseudomonadati</taxon>
        <taxon>Bacteroidota</taxon>
        <taxon>Bacteroidia</taxon>
        <taxon>Bacteroidales</taxon>
        <taxon>Odoribacteraceae</taxon>
        <taxon>Butyricimonas</taxon>
    </lineage>
</organism>
<dbReference type="Proteomes" id="UP000654720">
    <property type="component" value="Chromosome"/>
</dbReference>
<keyword evidence="3 4" id="KW-0067">ATP-binding</keyword>
<evidence type="ECO:0000313" key="7">
    <source>
        <dbReference type="Proteomes" id="UP000654720"/>
    </source>
</evidence>
<evidence type="ECO:0000256" key="3">
    <source>
        <dbReference type="ARBA" id="ARBA00022840"/>
    </source>
</evidence>
<evidence type="ECO:0000256" key="1">
    <source>
        <dbReference type="ARBA" id="ARBA00022598"/>
    </source>
</evidence>
<dbReference type="PANTHER" id="PTHR43585">
    <property type="entry name" value="FUMIPYRROLE BIOSYNTHESIS PROTEIN C"/>
    <property type="match status" value="1"/>
</dbReference>
<keyword evidence="1" id="KW-0436">Ligase</keyword>
<dbReference type="SMART" id="SM01209">
    <property type="entry name" value="GARS_A"/>
    <property type="match status" value="1"/>
</dbReference>
<dbReference type="InterPro" id="IPR052032">
    <property type="entry name" value="ATP-dep_AA_Ligase"/>
</dbReference>
<dbReference type="Gene3D" id="3.30.470.20">
    <property type="entry name" value="ATP-grasp fold, B domain"/>
    <property type="match status" value="1"/>
</dbReference>
<proteinExistence type="predicted"/>
<evidence type="ECO:0000259" key="5">
    <source>
        <dbReference type="PROSITE" id="PS50975"/>
    </source>
</evidence>
<dbReference type="InterPro" id="IPR040570">
    <property type="entry name" value="LAL_C2"/>
</dbReference>
<keyword evidence="2 4" id="KW-0547">Nucleotide-binding</keyword>
<dbReference type="Pfam" id="PF13535">
    <property type="entry name" value="ATP-grasp_4"/>
    <property type="match status" value="1"/>
</dbReference>
<dbReference type="InterPro" id="IPR013815">
    <property type="entry name" value="ATP_grasp_subdomain_1"/>
</dbReference>
<accession>A0ABX7HCR3</accession>
<dbReference type="SUPFAM" id="SSF56059">
    <property type="entry name" value="Glutathione synthetase ATP-binding domain-like"/>
    <property type="match status" value="1"/>
</dbReference>
<dbReference type="InterPro" id="IPR011761">
    <property type="entry name" value="ATP-grasp"/>
</dbReference>
<gene>
    <name evidence="6" type="ORF">I6J59_14290</name>
</gene>
<evidence type="ECO:0000313" key="6">
    <source>
        <dbReference type="EMBL" id="QRO52041.1"/>
    </source>
</evidence>
<dbReference type="PROSITE" id="PS50975">
    <property type="entry name" value="ATP_GRASP"/>
    <property type="match status" value="1"/>
</dbReference>
<dbReference type="Gene3D" id="3.30.1490.20">
    <property type="entry name" value="ATP-grasp fold, A domain"/>
    <property type="match status" value="1"/>
</dbReference>
<dbReference type="Pfam" id="PF18603">
    <property type="entry name" value="LAL_C2"/>
    <property type="match status" value="1"/>
</dbReference>
<dbReference type="Gene3D" id="3.40.50.20">
    <property type="match status" value="1"/>
</dbReference>
<dbReference type="EMBL" id="CP069450">
    <property type="protein sequence ID" value="QRO52041.1"/>
    <property type="molecule type" value="Genomic_DNA"/>
</dbReference>
<dbReference type="PANTHER" id="PTHR43585:SF2">
    <property type="entry name" value="ATP-GRASP ENZYME FSQD"/>
    <property type="match status" value="1"/>
</dbReference>
<name>A0ABX7HCR3_9BACT</name>
<reference evidence="6 7" key="1">
    <citation type="submission" date="2021-02" db="EMBL/GenBank/DDBJ databases">
        <title>FDA dAtabase for Regulatory Grade micrObial Sequences (FDA-ARGOS): Supporting development and validation of Infectious Disease Dx tests.</title>
        <authorList>
            <person name="Carlson P."/>
            <person name="Fischbach M."/>
            <person name="Hastie J."/>
            <person name="Bilen M."/>
            <person name="Cheng A."/>
            <person name="Tallon L."/>
            <person name="Sadzewicz L."/>
            <person name="Zhao X."/>
            <person name="Boylan J."/>
            <person name="Ott S."/>
            <person name="Bowen H."/>
            <person name="Vavikolanu K."/>
            <person name="Mehta A."/>
            <person name="Aluvathingal J."/>
            <person name="Nadendla S."/>
            <person name="Yan Y."/>
            <person name="Sichtig H."/>
        </authorList>
    </citation>
    <scope>NUCLEOTIDE SEQUENCE [LARGE SCALE GENOMIC DNA]</scope>
    <source>
        <strain evidence="6 7">FDAARGOS_1229</strain>
    </source>
</reference>
<sequence length="371" mass="40622">MGLDVAVIDIDPNAPGVCYADKFYEVSTNDISGILAAAENYHPDGIMTLATDMPIRSVASVAEKYKLYAVTPSVAQRATDKIEMIRCFERYDVPHPWFEVITFEEELKDLLLKHSVPFIMKPNDSSGSRGVVLVKDYHEVRDAFLYSKSVSKSGLILVEEYMQGPEVSVEVMTIRGETTILAVTDKLTSGAPFFVEMGHSQPSQLPNETIEKIKEVAIKAVQAIGIDNSPSHVEIIVTEDGPKLVELGARLGGDSITTYLVPLSTGVDMIQACILMALGQIPDIAKKFEKGSAIRYAECKLGVLQKINGVNEALNIPEVKHVEIVKCLGETLTPIRSSSDRVAYVITQADTAQDAIRMCENALGKIKFDIK</sequence>
<keyword evidence="7" id="KW-1185">Reference proteome</keyword>
<protein>
    <submittedName>
        <fullName evidence="6">ATP-grasp domain-containing protein</fullName>
    </submittedName>
</protein>
<evidence type="ECO:0000256" key="2">
    <source>
        <dbReference type="ARBA" id="ARBA00022741"/>
    </source>
</evidence>
<feature type="domain" description="ATP-grasp" evidence="5">
    <location>
        <begin position="85"/>
        <end position="278"/>
    </location>
</feature>
<evidence type="ECO:0000256" key="4">
    <source>
        <dbReference type="PROSITE-ProRule" id="PRU00409"/>
    </source>
</evidence>